<dbReference type="Pfam" id="PF05717">
    <property type="entry name" value="TnpB_IS66"/>
    <property type="match status" value="1"/>
</dbReference>
<dbReference type="AlphaFoldDB" id="A0A143YFZ6"/>
<dbReference type="STRING" id="640938.TR210_521"/>
<dbReference type="Proteomes" id="UP000076878">
    <property type="component" value="Unassembled WGS sequence"/>
</dbReference>
<dbReference type="RefSeq" id="WP_068621245.1">
    <property type="nucleotide sequence ID" value="NZ_FJNB01000002.1"/>
</dbReference>
<proteinExistence type="predicted"/>
<reference evidence="1 2" key="1">
    <citation type="submission" date="2016-02" db="EMBL/GenBank/DDBJ databases">
        <authorList>
            <person name="Wen L."/>
            <person name="He K."/>
            <person name="Yang H."/>
        </authorList>
    </citation>
    <scope>NUCLEOTIDE SEQUENCE [LARGE SCALE GENOMIC DNA]</scope>
    <source>
        <strain evidence="1">Trichococcus_R210</strain>
    </source>
</reference>
<gene>
    <name evidence="1" type="ORF">TR210_521</name>
</gene>
<dbReference type="NCBIfam" id="NF033819">
    <property type="entry name" value="IS66_TnpB"/>
    <property type="match status" value="1"/>
</dbReference>
<accession>A0A143YFZ6</accession>
<dbReference type="EMBL" id="FJNB01000002">
    <property type="protein sequence ID" value="CZQ86051.1"/>
    <property type="molecule type" value="Genomic_DNA"/>
</dbReference>
<dbReference type="OrthoDB" id="4956084at2"/>
<evidence type="ECO:0000313" key="2">
    <source>
        <dbReference type="Proteomes" id="UP000076878"/>
    </source>
</evidence>
<dbReference type="PANTHER" id="PTHR36455">
    <property type="match status" value="1"/>
</dbReference>
<evidence type="ECO:0000313" key="1">
    <source>
        <dbReference type="EMBL" id="CZQ86051.1"/>
    </source>
</evidence>
<dbReference type="PANTHER" id="PTHR36455:SF1">
    <property type="entry name" value="BLR8292 PROTEIN"/>
    <property type="match status" value="1"/>
</dbReference>
<sequence length="118" mass="13658">MIVDYTKVKHIYLVCGKTDMRKSIDGLAALVQDQFDMDVFDDCLFLFCGGGRNKYKALHWDGDGFILLYKRLENGVIQWPRSSSEVRNISQQELRWLLEGLSIEQPKAIKKVTPGYFH</sequence>
<protein>
    <submittedName>
        <fullName evidence="1">Transposase is66 orf2</fullName>
    </submittedName>
</protein>
<organism evidence="1 2">
    <name type="scientific">Trichococcus ilyis</name>
    <dbReference type="NCBI Taxonomy" id="640938"/>
    <lineage>
        <taxon>Bacteria</taxon>
        <taxon>Bacillati</taxon>
        <taxon>Bacillota</taxon>
        <taxon>Bacilli</taxon>
        <taxon>Lactobacillales</taxon>
        <taxon>Carnobacteriaceae</taxon>
        <taxon>Trichococcus</taxon>
    </lineage>
</organism>
<name>A0A143YFZ6_9LACT</name>
<dbReference type="InterPro" id="IPR008878">
    <property type="entry name" value="Transposase_IS66_Orf2"/>
</dbReference>